<protein>
    <recommendedName>
        <fullName evidence="3">Glycosyl transferase family 1 domain-containing protein</fullName>
    </recommendedName>
</protein>
<gene>
    <name evidence="1" type="ORF">APQ14_00705</name>
</gene>
<dbReference type="AlphaFoldDB" id="A0A109DBN8"/>
<dbReference type="Gene3D" id="3.40.50.2000">
    <property type="entry name" value="Glycogen Phosphorylase B"/>
    <property type="match status" value="1"/>
</dbReference>
<dbReference type="GeneID" id="300177221"/>
<organism evidence="1 2">
    <name type="scientific">Vibrio toranzoniae</name>
    <dbReference type="NCBI Taxonomy" id="1194427"/>
    <lineage>
        <taxon>Bacteria</taxon>
        <taxon>Pseudomonadati</taxon>
        <taxon>Pseudomonadota</taxon>
        <taxon>Gammaproteobacteria</taxon>
        <taxon>Vibrionales</taxon>
        <taxon>Vibrionaceae</taxon>
        <taxon>Vibrio</taxon>
    </lineage>
</organism>
<evidence type="ECO:0000313" key="1">
    <source>
        <dbReference type="EMBL" id="KWU02500.1"/>
    </source>
</evidence>
<name>A0A109DBN8_9VIBR</name>
<reference evidence="1 2" key="1">
    <citation type="submission" date="2015-11" db="EMBL/GenBank/DDBJ databases">
        <title>Draft WGS of Vibrio toranzoniae.</title>
        <authorList>
            <person name="Lasa A."/>
            <person name="Romalde J.L."/>
        </authorList>
    </citation>
    <scope>NUCLEOTIDE SEQUENCE [LARGE SCALE GENOMIC DNA]</scope>
    <source>
        <strain evidence="1 2">Vb 10.8</strain>
    </source>
</reference>
<accession>A0A109DBN8</accession>
<sequence>MNVIVDFIRRNNEHHVFNSEIVKYFDLLGDVIFHLDANSSSIEKIKDKNNVKLLNVENSKYYLWIKSNILLAQVLLTYGKRSTYTFLSATPLQYLILAVISKFFGMKVNVFMHGELGYLKKANGYGQKLGARFLDLAFGLKSKVSFIAINAYIYDNLKKLYKDGNFVHIEHPIQSKYELSKNQNNGLVFGTFGVQSTNKYSEGIYVLSTFLSNDFYESNSLVTVGVSDGTFSYDCDDKVQHKCKGALKESLIPFDEFMKNVASIDCALFFNQNNSSYELTPSGVFSDCIALEKPIIAIKTNMLESYFKKYGKLGFLCKDLNEMAIIIEQVSNNQIEINKIVSNLQFVKSELSSDYYVKNISQLL</sequence>
<keyword evidence="2" id="KW-1185">Reference proteome</keyword>
<dbReference type="OrthoDB" id="9775208at2"/>
<comment type="caution">
    <text evidence="1">The sequence shown here is derived from an EMBL/GenBank/DDBJ whole genome shotgun (WGS) entry which is preliminary data.</text>
</comment>
<evidence type="ECO:0008006" key="3">
    <source>
        <dbReference type="Google" id="ProtNLM"/>
    </source>
</evidence>
<proteinExistence type="predicted"/>
<dbReference type="EMBL" id="LMXU01000002">
    <property type="protein sequence ID" value="KWU02500.1"/>
    <property type="molecule type" value="Genomic_DNA"/>
</dbReference>
<evidence type="ECO:0000313" key="2">
    <source>
        <dbReference type="Proteomes" id="UP000057389"/>
    </source>
</evidence>
<dbReference type="Proteomes" id="UP000057389">
    <property type="component" value="Unassembled WGS sequence"/>
</dbReference>
<dbReference type="RefSeq" id="WP_060466971.1">
    <property type="nucleotide sequence ID" value="NZ_AP025514.1"/>
</dbReference>